<comment type="caution">
    <text evidence="2">The sequence shown here is derived from an EMBL/GenBank/DDBJ whole genome shotgun (WGS) entry which is preliminary data.</text>
</comment>
<sequence>MRSVFNRLPMSPRAICLAFETDSMLNTTLCENAVPLYRVTTNTHGSITEIRTTGSDTLIARIARKNIFPSTVTFPDVNGGKPMRIKEWLKPTKFPNGLLGCTLQTPLGDMIMGGHPEYNSIALFNTDLTQIIAHWKPKSDSLPLILVLSPGYESAHAQIIAAFLYEEQVIRVEHKNSELAEAQGRLQARYPYLLSFSVPITGFGAIMGRNLWPN</sequence>
<organism evidence="2 3">
    <name type="scientific">Favolaschia claudopus</name>
    <dbReference type="NCBI Taxonomy" id="2862362"/>
    <lineage>
        <taxon>Eukaryota</taxon>
        <taxon>Fungi</taxon>
        <taxon>Dikarya</taxon>
        <taxon>Basidiomycota</taxon>
        <taxon>Agaricomycotina</taxon>
        <taxon>Agaricomycetes</taxon>
        <taxon>Agaricomycetidae</taxon>
        <taxon>Agaricales</taxon>
        <taxon>Marasmiineae</taxon>
        <taxon>Mycenaceae</taxon>
        <taxon>Favolaschia</taxon>
    </lineage>
</organism>
<dbReference type="AlphaFoldDB" id="A0AAW0CCY7"/>
<keyword evidence="3" id="KW-1185">Reference proteome</keyword>
<dbReference type="EMBL" id="JAWWNJ010000019">
    <property type="protein sequence ID" value="KAK7036192.1"/>
    <property type="molecule type" value="Genomic_DNA"/>
</dbReference>
<evidence type="ECO:0000259" key="1">
    <source>
        <dbReference type="Pfam" id="PF20236"/>
    </source>
</evidence>
<dbReference type="Proteomes" id="UP001362999">
    <property type="component" value="Unassembled WGS sequence"/>
</dbReference>
<proteinExistence type="predicted"/>
<reference evidence="2 3" key="1">
    <citation type="journal article" date="2024" name="J Genomics">
        <title>Draft genome sequencing and assembly of Favolaschia claudopus CIRM-BRFM 2984 isolated from oak limbs.</title>
        <authorList>
            <person name="Navarro D."/>
            <person name="Drula E."/>
            <person name="Chaduli D."/>
            <person name="Cazenave R."/>
            <person name="Ahrendt S."/>
            <person name="Wang J."/>
            <person name="Lipzen A."/>
            <person name="Daum C."/>
            <person name="Barry K."/>
            <person name="Grigoriev I.V."/>
            <person name="Favel A."/>
            <person name="Rosso M.N."/>
            <person name="Martin F."/>
        </authorList>
    </citation>
    <scope>NUCLEOTIDE SEQUENCE [LARGE SCALE GENOMIC DNA]</scope>
    <source>
        <strain evidence="2 3">CIRM-BRFM 2984</strain>
    </source>
</reference>
<evidence type="ECO:0000313" key="2">
    <source>
        <dbReference type="EMBL" id="KAK7036192.1"/>
    </source>
</evidence>
<feature type="domain" description="DUF6593" evidence="1">
    <location>
        <begin position="22"/>
        <end position="168"/>
    </location>
</feature>
<dbReference type="InterPro" id="IPR046528">
    <property type="entry name" value="DUF6593"/>
</dbReference>
<gene>
    <name evidence="2" type="ORF">R3P38DRAFT_2910950</name>
</gene>
<protein>
    <recommendedName>
        <fullName evidence="1">DUF6593 domain-containing protein</fullName>
    </recommendedName>
</protein>
<evidence type="ECO:0000313" key="3">
    <source>
        <dbReference type="Proteomes" id="UP001362999"/>
    </source>
</evidence>
<accession>A0AAW0CCY7</accession>
<dbReference type="Pfam" id="PF20236">
    <property type="entry name" value="DUF6593"/>
    <property type="match status" value="1"/>
</dbReference>
<name>A0AAW0CCY7_9AGAR</name>